<gene>
    <name evidence="1" type="ORF">CTOB1V02_LOCUS4189</name>
</gene>
<dbReference type="AlphaFoldDB" id="A0A7R8WBU0"/>
<sequence length="183" mass="20679">MFLLPQKIPIYGLINLRYKANFSTAGENAASMAIILVKLNTVVFVLVRTYDQWFSAARELLGISYTSLGLLDGHHQISQNHSSFAEYFYHGLELEHSSTSSVPPSEVRFLSFEWSQLLKGRRCSLHHQEDLKRHTFLPVKWIPETTGLAGWNQTKFARGQLDSILPKIHALVTRGSPAESNVP</sequence>
<name>A0A7R8WBU0_9CRUS</name>
<dbReference type="EMBL" id="OB660789">
    <property type="protein sequence ID" value="CAD7226266.1"/>
    <property type="molecule type" value="Genomic_DNA"/>
</dbReference>
<reference evidence="1" key="1">
    <citation type="submission" date="2020-11" db="EMBL/GenBank/DDBJ databases">
        <authorList>
            <person name="Tran Van P."/>
        </authorList>
    </citation>
    <scope>NUCLEOTIDE SEQUENCE</scope>
</reference>
<evidence type="ECO:0000313" key="1">
    <source>
        <dbReference type="EMBL" id="CAD7226266.1"/>
    </source>
</evidence>
<protein>
    <submittedName>
        <fullName evidence="1">Uncharacterized protein</fullName>
    </submittedName>
</protein>
<organism evidence="1">
    <name type="scientific">Cyprideis torosa</name>
    <dbReference type="NCBI Taxonomy" id="163714"/>
    <lineage>
        <taxon>Eukaryota</taxon>
        <taxon>Metazoa</taxon>
        <taxon>Ecdysozoa</taxon>
        <taxon>Arthropoda</taxon>
        <taxon>Crustacea</taxon>
        <taxon>Oligostraca</taxon>
        <taxon>Ostracoda</taxon>
        <taxon>Podocopa</taxon>
        <taxon>Podocopida</taxon>
        <taxon>Cytherocopina</taxon>
        <taxon>Cytheroidea</taxon>
        <taxon>Cytherideidae</taxon>
        <taxon>Cyprideis</taxon>
    </lineage>
</organism>
<accession>A0A7R8WBU0</accession>
<proteinExistence type="predicted"/>